<feature type="domain" description="C2H2-type" evidence="2">
    <location>
        <begin position="11"/>
        <end position="33"/>
    </location>
</feature>
<name>A0ABP1R2T2_9HEXA</name>
<dbReference type="InterPro" id="IPR036236">
    <property type="entry name" value="Znf_C2H2_sf"/>
</dbReference>
<dbReference type="SMART" id="SM00355">
    <property type="entry name" value="ZnF_C2H2"/>
    <property type="match status" value="6"/>
</dbReference>
<dbReference type="EMBL" id="CAXLJM020000050">
    <property type="protein sequence ID" value="CAL8114544.1"/>
    <property type="molecule type" value="Genomic_DNA"/>
</dbReference>
<dbReference type="PROSITE" id="PS50157">
    <property type="entry name" value="ZINC_FINGER_C2H2_2"/>
    <property type="match status" value="5"/>
</dbReference>
<dbReference type="PANTHER" id="PTHR46179">
    <property type="entry name" value="ZINC FINGER PROTEIN"/>
    <property type="match status" value="1"/>
</dbReference>
<dbReference type="Gene3D" id="3.30.160.60">
    <property type="entry name" value="Classic Zinc Finger"/>
    <property type="match status" value="6"/>
</dbReference>
<protein>
    <recommendedName>
        <fullName evidence="2">C2H2-type domain-containing protein</fullName>
    </recommendedName>
</protein>
<dbReference type="InterPro" id="IPR013087">
    <property type="entry name" value="Znf_C2H2_type"/>
</dbReference>
<keyword evidence="1" id="KW-0862">Zinc</keyword>
<evidence type="ECO:0000256" key="1">
    <source>
        <dbReference type="PROSITE-ProRule" id="PRU00042"/>
    </source>
</evidence>
<comment type="caution">
    <text evidence="3">The sequence shown here is derived from an EMBL/GenBank/DDBJ whole genome shotgun (WGS) entry which is preliminary data.</text>
</comment>
<keyword evidence="1" id="KW-0479">Metal-binding</keyword>
<feature type="domain" description="C2H2-type" evidence="2">
    <location>
        <begin position="123"/>
        <end position="150"/>
    </location>
</feature>
<dbReference type="InterPro" id="IPR051061">
    <property type="entry name" value="Zinc_finger_trans_reg"/>
</dbReference>
<accession>A0ABP1R2T2</accession>
<evidence type="ECO:0000313" key="3">
    <source>
        <dbReference type="EMBL" id="CAL8114544.1"/>
    </source>
</evidence>
<sequence>MEINHPPAPAHKCGTCDKTFNTVKHLNQHQKIHHQPSFNCTFCGKDFIFLSNLNRHVLGHIGERSFWCDVCEMEFITSEALKRHKKQHNKVKPFKCPHAECSKRFTTVNTLYTHIKKHNPKLFDCFMCSKSFASKRDLLQHVKYHLNEKPFFCSICDEEFSRNYKLKRHLEKGECRKVKEEKSKKNLPVRKNLLKVEETTKHGGVGTQDAAIALVTVENPVDIDKGKAKEGGAVEKPKVIPREMASTTSTDTGGEILSKNSPAPGIRICLVCGETFCGEKAEKKFAMHVVAEKHYLIKKN</sequence>
<feature type="domain" description="C2H2-type" evidence="2">
    <location>
        <begin position="94"/>
        <end position="118"/>
    </location>
</feature>
<feature type="domain" description="C2H2-type" evidence="2">
    <location>
        <begin position="66"/>
        <end position="93"/>
    </location>
</feature>
<gene>
    <name evidence="3" type="ORF">ODALV1_LOCUS16515</name>
</gene>
<dbReference type="PANTHER" id="PTHR46179:SF26">
    <property type="entry name" value="ZINC FINGER PROTEIN 423 HOMOLOG"/>
    <property type="match status" value="1"/>
</dbReference>
<dbReference type="Pfam" id="PF13912">
    <property type="entry name" value="zf-C2H2_6"/>
    <property type="match status" value="2"/>
</dbReference>
<evidence type="ECO:0000259" key="2">
    <source>
        <dbReference type="PROSITE" id="PS50157"/>
    </source>
</evidence>
<organism evidence="3 4">
    <name type="scientific">Orchesella dallaii</name>
    <dbReference type="NCBI Taxonomy" id="48710"/>
    <lineage>
        <taxon>Eukaryota</taxon>
        <taxon>Metazoa</taxon>
        <taxon>Ecdysozoa</taxon>
        <taxon>Arthropoda</taxon>
        <taxon>Hexapoda</taxon>
        <taxon>Collembola</taxon>
        <taxon>Entomobryomorpha</taxon>
        <taxon>Entomobryoidea</taxon>
        <taxon>Orchesellidae</taxon>
        <taxon>Orchesellinae</taxon>
        <taxon>Orchesella</taxon>
    </lineage>
</organism>
<dbReference type="SUPFAM" id="SSF57667">
    <property type="entry name" value="beta-beta-alpha zinc fingers"/>
    <property type="match status" value="4"/>
</dbReference>
<dbReference type="Proteomes" id="UP001642540">
    <property type="component" value="Unassembled WGS sequence"/>
</dbReference>
<dbReference type="Pfam" id="PF00096">
    <property type="entry name" value="zf-C2H2"/>
    <property type="match status" value="4"/>
</dbReference>
<keyword evidence="4" id="KW-1185">Reference proteome</keyword>
<reference evidence="3 4" key="1">
    <citation type="submission" date="2024-08" db="EMBL/GenBank/DDBJ databases">
        <authorList>
            <person name="Cucini C."/>
            <person name="Frati F."/>
        </authorList>
    </citation>
    <scope>NUCLEOTIDE SEQUENCE [LARGE SCALE GENOMIC DNA]</scope>
</reference>
<evidence type="ECO:0000313" key="4">
    <source>
        <dbReference type="Proteomes" id="UP001642540"/>
    </source>
</evidence>
<dbReference type="PROSITE" id="PS00028">
    <property type="entry name" value="ZINC_FINGER_C2H2_1"/>
    <property type="match status" value="4"/>
</dbReference>
<proteinExistence type="predicted"/>
<feature type="domain" description="C2H2-type" evidence="2">
    <location>
        <begin position="38"/>
        <end position="65"/>
    </location>
</feature>
<keyword evidence="1" id="KW-0863">Zinc-finger</keyword>